<dbReference type="GO" id="GO:0006281">
    <property type="term" value="P:DNA repair"/>
    <property type="evidence" value="ECO:0007669"/>
    <property type="project" value="UniProtKB-KW"/>
</dbReference>
<evidence type="ECO:0000256" key="5">
    <source>
        <dbReference type="ARBA" id="ARBA00022679"/>
    </source>
</evidence>
<dbReference type="Proteomes" id="UP000183028">
    <property type="component" value="Unassembled WGS sequence"/>
</dbReference>
<feature type="domain" description="Methylated-DNA-[protein]-cysteine S-methyltransferase DNA binding" evidence="9">
    <location>
        <begin position="76"/>
        <end position="160"/>
    </location>
</feature>
<dbReference type="RefSeq" id="WP_033163600.1">
    <property type="nucleotide sequence ID" value="NZ_FNYK01000017.1"/>
</dbReference>
<reference evidence="12" key="1">
    <citation type="submission" date="2016-10" db="EMBL/GenBank/DDBJ databases">
        <authorList>
            <person name="Varghese N."/>
        </authorList>
    </citation>
    <scope>NUCLEOTIDE SEQUENCE [LARGE SCALE GENOMIC DNA]</scope>
    <source>
        <strain evidence="12">DSM 20406</strain>
    </source>
</reference>
<keyword evidence="4 11" id="KW-0489">Methyltransferase</keyword>
<keyword evidence="12" id="KW-1185">Reference proteome</keyword>
<comment type="catalytic activity">
    <reaction evidence="8">
        <text>a 6-O-methyl-2'-deoxyguanosine in DNA + L-cysteinyl-[protein] = S-methyl-L-cysteinyl-[protein] + a 2'-deoxyguanosine in DNA</text>
        <dbReference type="Rhea" id="RHEA:24000"/>
        <dbReference type="Rhea" id="RHEA-COMP:10131"/>
        <dbReference type="Rhea" id="RHEA-COMP:10132"/>
        <dbReference type="Rhea" id="RHEA-COMP:11367"/>
        <dbReference type="Rhea" id="RHEA-COMP:11368"/>
        <dbReference type="ChEBI" id="CHEBI:29950"/>
        <dbReference type="ChEBI" id="CHEBI:82612"/>
        <dbReference type="ChEBI" id="CHEBI:85445"/>
        <dbReference type="ChEBI" id="CHEBI:85448"/>
        <dbReference type="EC" id="2.1.1.63"/>
    </reaction>
</comment>
<dbReference type="Gene3D" id="3.30.160.70">
    <property type="entry name" value="Methylated DNA-protein cysteine methyltransferase domain"/>
    <property type="match status" value="1"/>
</dbReference>
<dbReference type="InterPro" id="IPR036217">
    <property type="entry name" value="MethylDNA_cys_MeTrfase_DNAb"/>
</dbReference>
<evidence type="ECO:0000256" key="4">
    <source>
        <dbReference type="ARBA" id="ARBA00022603"/>
    </source>
</evidence>
<dbReference type="PANTHER" id="PTHR10815:SF13">
    <property type="entry name" value="METHYLATED-DNA--PROTEIN-CYSTEINE METHYLTRANSFERASE"/>
    <property type="match status" value="1"/>
</dbReference>
<keyword evidence="6" id="KW-0227">DNA damage</keyword>
<dbReference type="InterPro" id="IPR008332">
    <property type="entry name" value="MethylG_MeTrfase_N"/>
</dbReference>
<dbReference type="EC" id="2.1.1.63" evidence="3"/>
<comment type="similarity">
    <text evidence="2">Belongs to the MGMT family.</text>
</comment>
<dbReference type="GO" id="GO:0032259">
    <property type="term" value="P:methylation"/>
    <property type="evidence" value="ECO:0007669"/>
    <property type="project" value="UniProtKB-KW"/>
</dbReference>
<name>A0A1H6SMH2_9FIRM</name>
<evidence type="ECO:0000256" key="2">
    <source>
        <dbReference type="ARBA" id="ARBA00008711"/>
    </source>
</evidence>
<accession>A0A1H6SMH2</accession>
<dbReference type="InterPro" id="IPR036388">
    <property type="entry name" value="WH-like_DNA-bd_sf"/>
</dbReference>
<dbReference type="PANTHER" id="PTHR10815">
    <property type="entry name" value="METHYLATED-DNA--PROTEIN-CYSTEINE METHYLTRANSFERASE"/>
    <property type="match status" value="1"/>
</dbReference>
<dbReference type="SUPFAM" id="SSF46767">
    <property type="entry name" value="Methylated DNA-protein cysteine methyltransferase, C-terminal domain"/>
    <property type="match status" value="1"/>
</dbReference>
<evidence type="ECO:0000256" key="3">
    <source>
        <dbReference type="ARBA" id="ARBA00011918"/>
    </source>
</evidence>
<feature type="domain" description="Methylguanine DNA methyltransferase ribonuclease-like" evidence="10">
    <location>
        <begin position="3"/>
        <end position="59"/>
    </location>
</feature>
<sequence>MQYYTYYQTPDPFDDLIMESDGQYLTALSFTSDQALENQTNEDLEVFQKTRKWLDAYFSHHIETEYPPIKQEHATAFQKEVYEILKSIPYGKTVTYKDIARKIASQRGIASMSAQAVGQAVGSNRIAIIIGCHRVIGTNGKLTGYRGGLKNKKALLNHEKS</sequence>
<evidence type="ECO:0000259" key="9">
    <source>
        <dbReference type="Pfam" id="PF01035"/>
    </source>
</evidence>
<dbReference type="AlphaFoldDB" id="A0A1H6SMH2"/>
<evidence type="ECO:0000313" key="12">
    <source>
        <dbReference type="Proteomes" id="UP000183028"/>
    </source>
</evidence>
<dbReference type="InterPro" id="IPR036631">
    <property type="entry name" value="MGMT_N_sf"/>
</dbReference>
<dbReference type="FunFam" id="1.10.10.10:FF:000214">
    <property type="entry name" value="Methylated-DNA--protein-cysteine methyltransferase"/>
    <property type="match status" value="1"/>
</dbReference>
<evidence type="ECO:0000256" key="8">
    <source>
        <dbReference type="ARBA" id="ARBA00049348"/>
    </source>
</evidence>
<keyword evidence="5 11" id="KW-0808">Transferase</keyword>
<evidence type="ECO:0000313" key="11">
    <source>
        <dbReference type="EMBL" id="SEI69109.1"/>
    </source>
</evidence>
<protein>
    <recommendedName>
        <fullName evidence="3">methylated-DNA--[protein]-cysteine S-methyltransferase</fullName>
        <ecNumber evidence="3">2.1.1.63</ecNumber>
    </recommendedName>
</protein>
<dbReference type="InterPro" id="IPR014048">
    <property type="entry name" value="MethylDNA_cys_MeTrfase_DNA-bd"/>
</dbReference>
<organism evidence="11 12">
    <name type="scientific">Sharpea azabuensis</name>
    <dbReference type="NCBI Taxonomy" id="322505"/>
    <lineage>
        <taxon>Bacteria</taxon>
        <taxon>Bacillati</taxon>
        <taxon>Bacillota</taxon>
        <taxon>Erysipelotrichia</taxon>
        <taxon>Erysipelotrichales</taxon>
        <taxon>Coprobacillaceae</taxon>
        <taxon>Sharpea</taxon>
    </lineage>
</organism>
<dbReference type="Pfam" id="PF02870">
    <property type="entry name" value="Methyltransf_1N"/>
    <property type="match status" value="1"/>
</dbReference>
<dbReference type="STRING" id="322505.SAMN04487836_1093"/>
<evidence type="ECO:0000256" key="6">
    <source>
        <dbReference type="ARBA" id="ARBA00022763"/>
    </source>
</evidence>
<evidence type="ECO:0000256" key="1">
    <source>
        <dbReference type="ARBA" id="ARBA00001286"/>
    </source>
</evidence>
<gene>
    <name evidence="11" type="ORF">SAMN04487834_10177</name>
</gene>
<dbReference type="SUPFAM" id="SSF53155">
    <property type="entry name" value="Methylated DNA-protein cysteine methyltransferase domain"/>
    <property type="match status" value="1"/>
</dbReference>
<dbReference type="Gene3D" id="1.10.10.10">
    <property type="entry name" value="Winged helix-like DNA-binding domain superfamily/Winged helix DNA-binding domain"/>
    <property type="match status" value="1"/>
</dbReference>
<keyword evidence="7" id="KW-0234">DNA repair</keyword>
<comment type="catalytic activity">
    <reaction evidence="1">
        <text>a 4-O-methyl-thymidine in DNA + L-cysteinyl-[protein] = a thymidine in DNA + S-methyl-L-cysteinyl-[protein]</text>
        <dbReference type="Rhea" id="RHEA:53428"/>
        <dbReference type="Rhea" id="RHEA-COMP:10131"/>
        <dbReference type="Rhea" id="RHEA-COMP:10132"/>
        <dbReference type="Rhea" id="RHEA-COMP:13555"/>
        <dbReference type="Rhea" id="RHEA-COMP:13556"/>
        <dbReference type="ChEBI" id="CHEBI:29950"/>
        <dbReference type="ChEBI" id="CHEBI:82612"/>
        <dbReference type="ChEBI" id="CHEBI:137386"/>
        <dbReference type="ChEBI" id="CHEBI:137387"/>
        <dbReference type="EC" id="2.1.1.63"/>
    </reaction>
</comment>
<dbReference type="Pfam" id="PF01035">
    <property type="entry name" value="DNA_binding_1"/>
    <property type="match status" value="1"/>
</dbReference>
<dbReference type="OrthoDB" id="9802228at2"/>
<dbReference type="eggNOG" id="COG0350">
    <property type="taxonomic scope" value="Bacteria"/>
</dbReference>
<evidence type="ECO:0000256" key="7">
    <source>
        <dbReference type="ARBA" id="ARBA00023204"/>
    </source>
</evidence>
<proteinExistence type="inferred from homology"/>
<dbReference type="EMBL" id="FNYK01000017">
    <property type="protein sequence ID" value="SEI69109.1"/>
    <property type="molecule type" value="Genomic_DNA"/>
</dbReference>
<evidence type="ECO:0000259" key="10">
    <source>
        <dbReference type="Pfam" id="PF02870"/>
    </source>
</evidence>
<dbReference type="NCBIfam" id="TIGR00589">
    <property type="entry name" value="ogt"/>
    <property type="match status" value="1"/>
</dbReference>
<dbReference type="GO" id="GO:0003908">
    <property type="term" value="F:methylated-DNA-[protein]-cysteine S-methyltransferase activity"/>
    <property type="evidence" value="ECO:0007669"/>
    <property type="project" value="UniProtKB-EC"/>
</dbReference>
<dbReference type="GeneID" id="54120988"/>
<dbReference type="CDD" id="cd06445">
    <property type="entry name" value="ATase"/>
    <property type="match status" value="1"/>
</dbReference>